<dbReference type="EMBL" id="LCFK01000023">
    <property type="protein sequence ID" value="KKS93261.1"/>
    <property type="molecule type" value="Genomic_DNA"/>
</dbReference>
<name>A0A0G1FDQ7_9BACT</name>
<gene>
    <name evidence="1" type="ORF">UV68_C0023G0015</name>
</gene>
<reference evidence="1 2" key="1">
    <citation type="journal article" date="2015" name="Nature">
        <title>rRNA introns, odd ribosomes, and small enigmatic genomes across a large radiation of phyla.</title>
        <authorList>
            <person name="Brown C.T."/>
            <person name="Hug L.A."/>
            <person name="Thomas B.C."/>
            <person name="Sharon I."/>
            <person name="Castelle C.J."/>
            <person name="Singh A."/>
            <person name="Wilkins M.J."/>
            <person name="Williams K.H."/>
            <person name="Banfield J.F."/>
        </authorList>
    </citation>
    <scope>NUCLEOTIDE SEQUENCE [LARGE SCALE GENOMIC DNA]</scope>
</reference>
<sequence length="102" mass="11539">MYLTIINPSTEERVELEDDETASIFSGQAQVRLTSGGPELRLTGKKLPKILSVQTELGADNPNCFIFRDWQPLLGSDISLVIYDQGERRLEVRLELKESPFD</sequence>
<evidence type="ECO:0000313" key="1">
    <source>
        <dbReference type="EMBL" id="KKS93261.1"/>
    </source>
</evidence>
<organism evidence="1 2">
    <name type="scientific">Candidatus Collierbacteria bacterium GW2011_GWC2_43_12</name>
    <dbReference type="NCBI Taxonomy" id="1618390"/>
    <lineage>
        <taxon>Bacteria</taxon>
        <taxon>Candidatus Collieribacteriota</taxon>
    </lineage>
</organism>
<dbReference type="Proteomes" id="UP000033980">
    <property type="component" value="Unassembled WGS sequence"/>
</dbReference>
<protein>
    <submittedName>
        <fullName evidence="1">Uncharacterized protein</fullName>
    </submittedName>
</protein>
<evidence type="ECO:0000313" key="2">
    <source>
        <dbReference type="Proteomes" id="UP000033980"/>
    </source>
</evidence>
<proteinExistence type="predicted"/>
<comment type="caution">
    <text evidence="1">The sequence shown here is derived from an EMBL/GenBank/DDBJ whole genome shotgun (WGS) entry which is preliminary data.</text>
</comment>
<dbReference type="AlphaFoldDB" id="A0A0G1FDQ7"/>
<accession>A0A0G1FDQ7</accession>